<protein>
    <recommendedName>
        <fullName evidence="5">5-formyltetrahydrofolate cyclo-ligase</fullName>
        <ecNumber evidence="5">6.3.3.2</ecNumber>
    </recommendedName>
</protein>
<dbReference type="AlphaFoldDB" id="A0A088RTI7"/>
<dbReference type="eggNOG" id="ENOG502S6GR">
    <property type="taxonomic scope" value="Eukaryota"/>
</dbReference>
<evidence type="ECO:0000256" key="2">
    <source>
        <dbReference type="ARBA" id="ARBA00022741"/>
    </source>
</evidence>
<dbReference type="PANTHER" id="PTHR23407:SF1">
    <property type="entry name" value="5-FORMYLTETRAHYDROFOLATE CYCLO-LIGASE"/>
    <property type="match status" value="1"/>
</dbReference>
<keyword evidence="2" id="KW-0547">Nucleotide-binding</keyword>
<dbReference type="RefSeq" id="XP_010699276.1">
    <property type="nucleotide sequence ID" value="XM_010700974.1"/>
</dbReference>
<dbReference type="InterPro" id="IPR002698">
    <property type="entry name" value="FTHF_cligase"/>
</dbReference>
<gene>
    <name evidence="6" type="ORF">LPMP_231190</name>
</gene>
<evidence type="ECO:0000313" key="7">
    <source>
        <dbReference type="Proteomes" id="UP000063063"/>
    </source>
</evidence>
<evidence type="ECO:0000256" key="1">
    <source>
        <dbReference type="ARBA" id="ARBA00010638"/>
    </source>
</evidence>
<dbReference type="InterPro" id="IPR037171">
    <property type="entry name" value="NagB/RpiA_transferase-like"/>
</dbReference>
<dbReference type="VEuPathDB" id="TriTrypDB:LPMP_231190"/>
<evidence type="ECO:0000313" key="6">
    <source>
        <dbReference type="EMBL" id="AIN98569.1"/>
    </source>
</evidence>
<proteinExistence type="inferred from homology"/>
<dbReference type="EC" id="6.3.3.2" evidence="5"/>
<dbReference type="EMBL" id="CP009392">
    <property type="protein sequence ID" value="AIN98569.1"/>
    <property type="molecule type" value="Genomic_DNA"/>
</dbReference>
<dbReference type="GO" id="GO:0005739">
    <property type="term" value="C:mitochondrion"/>
    <property type="evidence" value="ECO:0007669"/>
    <property type="project" value="TreeGrafter"/>
</dbReference>
<dbReference type="Proteomes" id="UP000063063">
    <property type="component" value="Chromosome 23"/>
</dbReference>
<evidence type="ECO:0000256" key="3">
    <source>
        <dbReference type="ARBA" id="ARBA00022840"/>
    </source>
</evidence>
<organism evidence="6 7">
    <name type="scientific">Leishmania panamensis</name>
    <dbReference type="NCBI Taxonomy" id="5679"/>
    <lineage>
        <taxon>Eukaryota</taxon>
        <taxon>Discoba</taxon>
        <taxon>Euglenozoa</taxon>
        <taxon>Kinetoplastea</taxon>
        <taxon>Metakinetoplastina</taxon>
        <taxon>Trypanosomatida</taxon>
        <taxon>Trypanosomatidae</taxon>
        <taxon>Leishmaniinae</taxon>
        <taxon>Leishmania</taxon>
        <taxon>Leishmania guyanensis species complex</taxon>
    </lineage>
</organism>
<dbReference type="InterPro" id="IPR024185">
    <property type="entry name" value="FTHF_cligase-like_sf"/>
</dbReference>
<dbReference type="OrthoDB" id="2015992at2759"/>
<dbReference type="Gene3D" id="3.40.50.10420">
    <property type="entry name" value="NagB/RpiA/CoA transferase-like"/>
    <property type="match status" value="2"/>
</dbReference>
<comment type="catalytic activity">
    <reaction evidence="4">
        <text>(6S)-5-formyl-5,6,7,8-tetrahydrofolate + ATP = (6R)-5,10-methenyltetrahydrofolate + ADP + phosphate</text>
        <dbReference type="Rhea" id="RHEA:10488"/>
        <dbReference type="ChEBI" id="CHEBI:30616"/>
        <dbReference type="ChEBI" id="CHEBI:43474"/>
        <dbReference type="ChEBI" id="CHEBI:57455"/>
        <dbReference type="ChEBI" id="CHEBI:57457"/>
        <dbReference type="ChEBI" id="CHEBI:456216"/>
        <dbReference type="EC" id="6.3.3.2"/>
    </reaction>
</comment>
<dbReference type="GO" id="GO:0035999">
    <property type="term" value="P:tetrahydrofolate interconversion"/>
    <property type="evidence" value="ECO:0007669"/>
    <property type="project" value="TreeGrafter"/>
</dbReference>
<sequence length="449" mass="48046">MQSLPTAHVKKVLRKEQLLRLRRWAKSDPAQVVAASQQICDHVYGYILARYRPGATAAARETSSSLPLGAAAGPDAPLPAPLSPPPLLVLAYLPLYFEVDLVPLMQRLWSIAHEQNIHILTPVVLSEAMAALPTAGAVPALSVKPTAQPGSSALSNPLPVALPAPHTLKSAMVFVEVLDERDLATGFAPQGGYGIREFNISLLEPWLLGPLHTSTFGTLAPLHSPSTLGGVRGDDEDGHVVRSCCHGRQRHMILCDAYARLFPESHAAGYRPSGLLEYGDFSEGSSTHLSPRVHGEDTHSLCSLDKASMLVLTPGVLFDVSTGARLGKGGGFYDRFFSYHGSAHHNRFPADSLPPRIGAQEEEGAAVGTEAVVDALPLSPSGVSFPKWEVMGLAFDDQVLHPSAASTSVPVSTVPDSSMPSRIPVDTHDQLMHFVVSPSCGIEQVWQYK</sequence>
<accession>A0A088RTI7</accession>
<name>A0A088RTI7_LEIPA</name>
<dbReference type="PANTHER" id="PTHR23407">
    <property type="entry name" value="ATPASE INHIBITOR/5-FORMYLTETRAHYDROFOLATE CYCLO-LIGASE"/>
    <property type="match status" value="1"/>
</dbReference>
<dbReference type="Pfam" id="PF01812">
    <property type="entry name" value="5-FTHF_cyc-lig"/>
    <property type="match status" value="1"/>
</dbReference>
<dbReference type="GO" id="GO:0005524">
    <property type="term" value="F:ATP binding"/>
    <property type="evidence" value="ECO:0007669"/>
    <property type="project" value="UniProtKB-KW"/>
</dbReference>
<dbReference type="GeneID" id="22575324"/>
<dbReference type="SUPFAM" id="SSF100950">
    <property type="entry name" value="NagB/RpiA/CoA transferase-like"/>
    <property type="match status" value="1"/>
</dbReference>
<dbReference type="GO" id="GO:0030272">
    <property type="term" value="F:5-formyltetrahydrofolate cyclo-ligase activity"/>
    <property type="evidence" value="ECO:0007669"/>
    <property type="project" value="UniProtKB-EC"/>
</dbReference>
<keyword evidence="3" id="KW-0067">ATP-binding</keyword>
<dbReference type="GO" id="GO:0009396">
    <property type="term" value="P:folic acid-containing compound biosynthetic process"/>
    <property type="evidence" value="ECO:0007669"/>
    <property type="project" value="TreeGrafter"/>
</dbReference>
<dbReference type="VEuPathDB" id="TriTrypDB:LPAL13_230019000"/>
<keyword evidence="7" id="KW-1185">Reference proteome</keyword>
<evidence type="ECO:0000256" key="5">
    <source>
        <dbReference type="ARBA" id="ARBA00038966"/>
    </source>
</evidence>
<reference evidence="6 7" key="1">
    <citation type="journal article" date="2015" name="Sci. Rep.">
        <title>The genome of Leishmania panamensis: insights into genomics of the L. (Viannia) subgenus.</title>
        <authorList>
            <person name="Llanes A."/>
            <person name="Restrepo C.M."/>
            <person name="Vecchio G.D."/>
            <person name="Anguizola F.J."/>
            <person name="Lleonart R."/>
        </authorList>
    </citation>
    <scope>NUCLEOTIDE SEQUENCE [LARGE SCALE GENOMIC DNA]</scope>
    <source>
        <strain evidence="6 7">MHOM/PA/94/PSC-1</strain>
    </source>
</reference>
<comment type="similarity">
    <text evidence="1">Belongs to the 5-formyltetrahydrofolate cyclo-ligase family.</text>
</comment>
<dbReference type="KEGG" id="lpan:LPMP_231190"/>
<evidence type="ECO:0000256" key="4">
    <source>
        <dbReference type="ARBA" id="ARBA00036539"/>
    </source>
</evidence>